<evidence type="ECO:0000256" key="3">
    <source>
        <dbReference type="ARBA" id="ARBA00022801"/>
    </source>
</evidence>
<dbReference type="GO" id="GO:0008253">
    <property type="term" value="F:5'-nucleotidase activity"/>
    <property type="evidence" value="ECO:0007669"/>
    <property type="project" value="TreeGrafter"/>
</dbReference>
<evidence type="ECO:0000256" key="6">
    <source>
        <dbReference type="ARBA" id="ARBA00069357"/>
    </source>
</evidence>
<keyword evidence="2" id="KW-0479">Metal-binding</keyword>
<evidence type="ECO:0000313" key="7">
    <source>
        <dbReference type="EMBL" id="JAI65063.1"/>
    </source>
</evidence>
<dbReference type="EMBL" id="GDRN01062525">
    <property type="protein sequence ID" value="JAI65063.1"/>
    <property type="molecule type" value="Transcribed_RNA"/>
</dbReference>
<keyword evidence="4" id="KW-0460">Magnesium</keyword>
<dbReference type="Pfam" id="PF05761">
    <property type="entry name" value="5_nucleotid"/>
    <property type="match status" value="1"/>
</dbReference>
<dbReference type="SUPFAM" id="SSF56784">
    <property type="entry name" value="HAD-like"/>
    <property type="match status" value="1"/>
</dbReference>
<dbReference type="PANTHER" id="PTHR12103:SF38">
    <property type="entry name" value="5'-NUCLEOTIDASE DOMAIN-CONTAINING PROTEIN 1"/>
    <property type="match status" value="1"/>
</dbReference>
<evidence type="ECO:0000256" key="1">
    <source>
        <dbReference type="ARBA" id="ARBA00009589"/>
    </source>
</evidence>
<proteinExistence type="inferred from homology"/>
<dbReference type="InterPro" id="IPR036412">
    <property type="entry name" value="HAD-like_sf"/>
</dbReference>
<evidence type="ECO:0000256" key="5">
    <source>
        <dbReference type="ARBA" id="ARBA00022990"/>
    </source>
</evidence>
<accession>A0A0P4WEX0</accession>
<organism evidence="7">
    <name type="scientific">Scylla olivacea</name>
    <name type="common">Orange mud crab</name>
    <name type="synonym">Cancer olivacea</name>
    <dbReference type="NCBI Taxonomy" id="85551"/>
    <lineage>
        <taxon>Eukaryota</taxon>
        <taxon>Metazoa</taxon>
        <taxon>Ecdysozoa</taxon>
        <taxon>Arthropoda</taxon>
        <taxon>Crustacea</taxon>
        <taxon>Multicrustacea</taxon>
        <taxon>Malacostraca</taxon>
        <taxon>Eumalacostraca</taxon>
        <taxon>Eucarida</taxon>
        <taxon>Decapoda</taxon>
        <taxon>Pleocyemata</taxon>
        <taxon>Brachyura</taxon>
        <taxon>Eubrachyura</taxon>
        <taxon>Portunoidea</taxon>
        <taxon>Portunidae</taxon>
        <taxon>Portuninae</taxon>
        <taxon>Scylla</taxon>
    </lineage>
</organism>
<dbReference type="InterPro" id="IPR023214">
    <property type="entry name" value="HAD_sf"/>
</dbReference>
<dbReference type="PANTHER" id="PTHR12103">
    <property type="entry name" value="5'-NUCLEOTIDASE DOMAIN-CONTAINING"/>
    <property type="match status" value="1"/>
</dbReference>
<comment type="similarity">
    <text evidence="1">Belongs to the 5'(3')-deoxyribonucleotidase family.</text>
</comment>
<keyword evidence="3" id="KW-0378">Hydrolase</keyword>
<dbReference type="InterPro" id="IPR008380">
    <property type="entry name" value="HAD-SF_hydro_IG_5-nucl"/>
</dbReference>
<protein>
    <recommendedName>
        <fullName evidence="6">5'-nucleotidase domain-containing protein 1</fullName>
    </recommendedName>
</protein>
<dbReference type="Gene3D" id="3.40.50.1000">
    <property type="entry name" value="HAD superfamily/HAD-like"/>
    <property type="match status" value="1"/>
</dbReference>
<evidence type="ECO:0000256" key="4">
    <source>
        <dbReference type="ARBA" id="ARBA00022842"/>
    </source>
</evidence>
<dbReference type="AlphaFoldDB" id="A0A0P4WEX0"/>
<keyword evidence="5" id="KW-0007">Acetylation</keyword>
<reference evidence="7" key="1">
    <citation type="submission" date="2015-09" db="EMBL/GenBank/DDBJ databases">
        <title>Scylla olivacea transcriptome.</title>
        <authorList>
            <person name="Ikhwanuddin M."/>
        </authorList>
    </citation>
    <scope>NUCLEOTIDE SEQUENCE</scope>
</reference>
<sequence>MPEWSVSIECSEYHEESFTVTATMVLHTVKDEEEESLQEKVMKKKYYCKNNKKKKQPPFSDCDTFKFSDYDCIGFDLDNTICRYKVGEIMRLEYDLIANYMVNRYGYEPELLLPLDDDIDFLQKGLLLDIKRGNFLKCSPTGRILRATHGTRPMFDDDIVAVYGKERVWEPVIDFMRTLNDHPVNGKTPVLRSFKDYFDMPAAVAMARAVDAQDNTEGGPAEEYDIWPDVHVAMCNMYRREHFRKDEGGFFPEVRYHPEKYIYEASDRLKRWLKAVNEHTYTALISGSSIDYASHIARYVLGPDWREYFDIMICTAKKPGFFTMDRPFRCLVGPDDGDVVPTHKLRIDGTYSGGNWRDLQELIKQETGLDQPHCLYVGDHLAQDVLTPDKEGVDTVAIVEELAAEGMVGDRMEHDAGSDLMSTYWGSFFTTDGDKSVIGVDRINTLYGSVPLKHSRIAVPSLEVVARFPIRHQYEAFSQETSGFFPGDPVILHF</sequence>
<dbReference type="GO" id="GO:0046872">
    <property type="term" value="F:metal ion binding"/>
    <property type="evidence" value="ECO:0007669"/>
    <property type="project" value="UniProtKB-KW"/>
</dbReference>
<dbReference type="FunFam" id="3.40.50.1000:FF:000086">
    <property type="entry name" value="LD24878p"/>
    <property type="match status" value="1"/>
</dbReference>
<name>A0A0P4WEX0_SCYOL</name>
<evidence type="ECO:0000256" key="2">
    <source>
        <dbReference type="ARBA" id="ARBA00022723"/>
    </source>
</evidence>